<organism evidence="1 2">
    <name type="scientific">Anisodus acutangulus</name>
    <dbReference type="NCBI Taxonomy" id="402998"/>
    <lineage>
        <taxon>Eukaryota</taxon>
        <taxon>Viridiplantae</taxon>
        <taxon>Streptophyta</taxon>
        <taxon>Embryophyta</taxon>
        <taxon>Tracheophyta</taxon>
        <taxon>Spermatophyta</taxon>
        <taxon>Magnoliopsida</taxon>
        <taxon>eudicotyledons</taxon>
        <taxon>Gunneridae</taxon>
        <taxon>Pentapetalae</taxon>
        <taxon>asterids</taxon>
        <taxon>lamiids</taxon>
        <taxon>Solanales</taxon>
        <taxon>Solanaceae</taxon>
        <taxon>Solanoideae</taxon>
        <taxon>Hyoscyameae</taxon>
        <taxon>Anisodus</taxon>
    </lineage>
</organism>
<comment type="caution">
    <text evidence="1">The sequence shown here is derived from an EMBL/GenBank/DDBJ whole genome shotgun (WGS) entry which is preliminary data.</text>
</comment>
<dbReference type="Proteomes" id="UP001152561">
    <property type="component" value="Unassembled WGS sequence"/>
</dbReference>
<evidence type="ECO:0000313" key="1">
    <source>
        <dbReference type="EMBL" id="KAJ8533129.1"/>
    </source>
</evidence>
<evidence type="ECO:0000313" key="2">
    <source>
        <dbReference type="Proteomes" id="UP001152561"/>
    </source>
</evidence>
<gene>
    <name evidence="1" type="ORF">K7X08_016018</name>
</gene>
<dbReference type="AlphaFoldDB" id="A0A9Q1LER9"/>
<dbReference type="OrthoDB" id="1747518at2759"/>
<accession>A0A9Q1LER9</accession>
<sequence length="163" mass="17607">MTMVRAAAGFALGTLLDIGFDSARDDVGGDEDCHDEEKVRTEVSIIKSLLSVASDGSPLVRVEVAVVKSSYSGYTTPTHCIPHGSRVLSPIAPLLRMKGDIQPISQDRRVSTSSPLTTLDFIHKSPLSDDFSQLSNSRILNDAVTKGVVNHTRSRPLDNPLYS</sequence>
<reference evidence="2" key="1">
    <citation type="journal article" date="2023" name="Proc. Natl. Acad. Sci. U.S.A.">
        <title>Genomic and structural basis for evolution of tropane alkaloid biosynthesis.</title>
        <authorList>
            <person name="Wanga Y.-J."/>
            <person name="Taina T."/>
            <person name="Yua J.-Y."/>
            <person name="Lia J."/>
            <person name="Xua B."/>
            <person name="Chenc J."/>
            <person name="D'Auriad J.C."/>
            <person name="Huanga J.-P."/>
            <person name="Huanga S.-X."/>
        </authorList>
    </citation>
    <scope>NUCLEOTIDE SEQUENCE [LARGE SCALE GENOMIC DNA]</scope>
    <source>
        <strain evidence="2">cv. KIB-2019</strain>
    </source>
</reference>
<protein>
    <submittedName>
        <fullName evidence="1">Uncharacterized protein</fullName>
    </submittedName>
</protein>
<proteinExistence type="predicted"/>
<name>A0A9Q1LER9_9SOLA</name>
<keyword evidence="2" id="KW-1185">Reference proteome</keyword>
<dbReference type="EMBL" id="JAJAGQ010000020">
    <property type="protein sequence ID" value="KAJ8533129.1"/>
    <property type="molecule type" value="Genomic_DNA"/>
</dbReference>